<keyword evidence="2" id="KW-1185">Reference proteome</keyword>
<protein>
    <submittedName>
        <fullName evidence="1">Epimerase/dehydratase</fullName>
    </submittedName>
</protein>
<dbReference type="PANTHER" id="PTHR43355">
    <property type="entry name" value="FLAVIN REDUCTASE (NADPH)"/>
    <property type="match status" value="1"/>
</dbReference>
<dbReference type="InterPro" id="IPR036291">
    <property type="entry name" value="NAD(P)-bd_dom_sf"/>
</dbReference>
<dbReference type="SUPFAM" id="SSF51735">
    <property type="entry name" value="NAD(P)-binding Rossmann-fold domains"/>
    <property type="match status" value="1"/>
</dbReference>
<dbReference type="Proteomes" id="UP000649573">
    <property type="component" value="Unassembled WGS sequence"/>
</dbReference>
<sequence length="220" mass="22926">MGGPLVTDAVRQLDAFHLVTPDIVAETGHRHPTFALMAKIVVFGASGQAGREIAAAAEARGHEVTRIGRNPGVQAAPQVAAGHDVAVSAVVDLSRDPAEFYTEAANALVASGVGRIIVVGIYPLLETAPGVRLVDSPDFPPEHRPFCLGHAAGVEVLAKSTANWLVMSPAGMFGGKPTGKYQFAPVNASDELTYADFALAVADEIDHPTHHRTQVGVASL</sequence>
<organism evidence="1 2">
    <name type="scientific">Lentzea flava</name>
    <dbReference type="NCBI Taxonomy" id="103732"/>
    <lineage>
        <taxon>Bacteria</taxon>
        <taxon>Bacillati</taxon>
        <taxon>Actinomycetota</taxon>
        <taxon>Actinomycetes</taxon>
        <taxon>Pseudonocardiales</taxon>
        <taxon>Pseudonocardiaceae</taxon>
        <taxon>Lentzea</taxon>
    </lineage>
</organism>
<dbReference type="Gene3D" id="3.40.50.720">
    <property type="entry name" value="NAD(P)-binding Rossmann-like Domain"/>
    <property type="match status" value="1"/>
</dbReference>
<evidence type="ECO:0000313" key="1">
    <source>
        <dbReference type="EMBL" id="GGU42059.1"/>
    </source>
</evidence>
<dbReference type="EMBL" id="BMRE01000015">
    <property type="protein sequence ID" value="GGU42059.1"/>
    <property type="molecule type" value="Genomic_DNA"/>
</dbReference>
<comment type="caution">
    <text evidence="1">The sequence shown here is derived from an EMBL/GenBank/DDBJ whole genome shotgun (WGS) entry which is preliminary data.</text>
</comment>
<gene>
    <name evidence="1" type="ORF">GCM10010178_38230</name>
</gene>
<dbReference type="InterPro" id="IPR051606">
    <property type="entry name" value="Polyketide_Oxido-like"/>
</dbReference>
<dbReference type="PANTHER" id="PTHR43355:SF2">
    <property type="entry name" value="FLAVIN REDUCTASE (NADPH)"/>
    <property type="match status" value="1"/>
</dbReference>
<name>A0ABQ2UMW0_9PSEU</name>
<accession>A0ABQ2UMW0</accession>
<reference evidence="2" key="1">
    <citation type="journal article" date="2019" name="Int. J. Syst. Evol. Microbiol.">
        <title>The Global Catalogue of Microorganisms (GCM) 10K type strain sequencing project: providing services to taxonomists for standard genome sequencing and annotation.</title>
        <authorList>
            <consortium name="The Broad Institute Genomics Platform"/>
            <consortium name="The Broad Institute Genome Sequencing Center for Infectious Disease"/>
            <person name="Wu L."/>
            <person name="Ma J."/>
        </authorList>
    </citation>
    <scope>NUCLEOTIDE SEQUENCE [LARGE SCALE GENOMIC DNA]</scope>
    <source>
        <strain evidence="2">JCM 3296</strain>
    </source>
</reference>
<evidence type="ECO:0000313" key="2">
    <source>
        <dbReference type="Proteomes" id="UP000649573"/>
    </source>
</evidence>
<proteinExistence type="predicted"/>